<reference evidence="5" key="1">
    <citation type="journal article" date="2019" name="Int. J. Syst. Evol. Microbiol.">
        <title>The Global Catalogue of Microorganisms (GCM) 10K type strain sequencing project: providing services to taxonomists for standard genome sequencing and annotation.</title>
        <authorList>
            <consortium name="The Broad Institute Genomics Platform"/>
            <consortium name="The Broad Institute Genome Sequencing Center for Infectious Disease"/>
            <person name="Wu L."/>
            <person name="Ma J."/>
        </authorList>
    </citation>
    <scope>NUCLEOTIDE SEQUENCE [LARGE SCALE GENOMIC DNA]</scope>
    <source>
        <strain evidence="5">JCM 17906</strain>
    </source>
</reference>
<dbReference type="RefSeq" id="WP_345413645.1">
    <property type="nucleotide sequence ID" value="NZ_BAABGT010000019.1"/>
</dbReference>
<comment type="similarity">
    <text evidence="1">Belongs to the short-chain dehydrogenases/reductases (SDR) family.</text>
</comment>
<name>A0ABP8RJN2_9PSEU</name>
<feature type="compositionally biased region" description="Basic and acidic residues" evidence="3">
    <location>
        <begin position="268"/>
        <end position="284"/>
    </location>
</feature>
<dbReference type="InterPro" id="IPR002347">
    <property type="entry name" value="SDR_fam"/>
</dbReference>
<dbReference type="Pfam" id="PF13561">
    <property type="entry name" value="adh_short_C2"/>
    <property type="match status" value="1"/>
</dbReference>
<keyword evidence="5" id="KW-1185">Reference proteome</keyword>
<dbReference type="Gene3D" id="3.40.50.720">
    <property type="entry name" value="NAD(P)-binding Rossmann-like Domain"/>
    <property type="match status" value="1"/>
</dbReference>
<comment type="caution">
    <text evidence="4">The sequence shown here is derived from an EMBL/GenBank/DDBJ whole genome shotgun (WGS) entry which is preliminary data.</text>
</comment>
<proteinExistence type="inferred from homology"/>
<dbReference type="InterPro" id="IPR036291">
    <property type="entry name" value="NAD(P)-bd_dom_sf"/>
</dbReference>
<feature type="region of interest" description="Disordered" evidence="3">
    <location>
        <begin position="268"/>
        <end position="292"/>
    </location>
</feature>
<evidence type="ECO:0000256" key="3">
    <source>
        <dbReference type="SAM" id="MobiDB-lite"/>
    </source>
</evidence>
<evidence type="ECO:0000256" key="2">
    <source>
        <dbReference type="ARBA" id="ARBA00023002"/>
    </source>
</evidence>
<dbReference type="EMBL" id="BAABGT010000019">
    <property type="protein sequence ID" value="GAA4540229.1"/>
    <property type="molecule type" value="Genomic_DNA"/>
</dbReference>
<gene>
    <name evidence="4" type="ORF">GCM10023175_12630</name>
</gene>
<accession>A0ABP8RJN2</accession>
<protein>
    <submittedName>
        <fullName evidence="4">SDR family oxidoreductase</fullName>
    </submittedName>
</protein>
<dbReference type="PANTHER" id="PTHR42760:SF133">
    <property type="entry name" value="3-OXOACYL-[ACYL-CARRIER-PROTEIN] REDUCTASE"/>
    <property type="match status" value="1"/>
</dbReference>
<dbReference type="PRINTS" id="PR00081">
    <property type="entry name" value="GDHRDH"/>
</dbReference>
<dbReference type="PANTHER" id="PTHR42760">
    <property type="entry name" value="SHORT-CHAIN DEHYDROGENASES/REDUCTASES FAMILY MEMBER"/>
    <property type="match status" value="1"/>
</dbReference>
<dbReference type="SUPFAM" id="SSF51735">
    <property type="entry name" value="NAD(P)-binding Rossmann-fold domains"/>
    <property type="match status" value="1"/>
</dbReference>
<dbReference type="Pfam" id="PF00106">
    <property type="entry name" value="adh_short"/>
    <property type="match status" value="1"/>
</dbReference>
<dbReference type="Proteomes" id="UP001501598">
    <property type="component" value="Unassembled WGS sequence"/>
</dbReference>
<sequence length="292" mass="30758">MTGHDVAVVTGAARGIGLAAAHRLGPSTRRLLVTDVDGGALADAARGLRQAGFDVHEMAVDLADAVDVERLAAAAYDLGSWSVLAHCAGLAPFMTDDGDRLLAVNLLATASLLDAFEKRLTGGEVAVCVASISAYRTLPAEVDAILVDPLAVDFLPRLGTVVDYAGRPRLSYALSKRGVQLLCRQRARRWGRAGARICSVSPGGAETRMAARSPLKGDDTAVGRRATPEEIASVIGFLTGPDAAYVTGSDVLVDGGAMAQYLHHADPEKRDRWRNAVDEERRPAAPDTVEQP</sequence>
<evidence type="ECO:0000313" key="5">
    <source>
        <dbReference type="Proteomes" id="UP001501598"/>
    </source>
</evidence>
<organism evidence="4 5">
    <name type="scientific">Pseudonocardia xishanensis</name>
    <dbReference type="NCBI Taxonomy" id="630995"/>
    <lineage>
        <taxon>Bacteria</taxon>
        <taxon>Bacillati</taxon>
        <taxon>Actinomycetota</taxon>
        <taxon>Actinomycetes</taxon>
        <taxon>Pseudonocardiales</taxon>
        <taxon>Pseudonocardiaceae</taxon>
        <taxon>Pseudonocardia</taxon>
    </lineage>
</organism>
<evidence type="ECO:0000313" key="4">
    <source>
        <dbReference type="EMBL" id="GAA4540229.1"/>
    </source>
</evidence>
<evidence type="ECO:0000256" key="1">
    <source>
        <dbReference type="ARBA" id="ARBA00006484"/>
    </source>
</evidence>
<keyword evidence="2" id="KW-0560">Oxidoreductase</keyword>